<keyword evidence="5" id="KW-1133">Transmembrane helix</keyword>
<accession>A0A5C8CDU7</accession>
<dbReference type="InterPro" id="IPR000792">
    <property type="entry name" value="Tscrpt_reg_LuxR_C"/>
</dbReference>
<evidence type="ECO:0000256" key="4">
    <source>
        <dbReference type="SAM" id="Coils"/>
    </source>
</evidence>
<dbReference type="PANTHER" id="PTHR44688">
    <property type="entry name" value="DNA-BINDING TRANSCRIPTIONAL ACTIVATOR DEVR_DOSR"/>
    <property type="match status" value="1"/>
</dbReference>
<feature type="domain" description="HTH luxR-type" evidence="6">
    <location>
        <begin position="260"/>
        <end position="323"/>
    </location>
</feature>
<evidence type="ECO:0000259" key="6">
    <source>
        <dbReference type="PROSITE" id="PS50043"/>
    </source>
</evidence>
<organism evidence="7 8">
    <name type="scientific">Brachyspira aalborgi</name>
    <dbReference type="NCBI Taxonomy" id="29522"/>
    <lineage>
        <taxon>Bacteria</taxon>
        <taxon>Pseudomonadati</taxon>
        <taxon>Spirochaetota</taxon>
        <taxon>Spirochaetia</taxon>
        <taxon>Brachyspirales</taxon>
        <taxon>Brachyspiraceae</taxon>
        <taxon>Brachyspira</taxon>
    </lineage>
</organism>
<gene>
    <name evidence="7" type="ORF">EPJ80_08350</name>
</gene>
<dbReference type="InterPro" id="IPR016032">
    <property type="entry name" value="Sig_transdc_resp-reg_C-effctor"/>
</dbReference>
<dbReference type="PROSITE" id="PS50043">
    <property type="entry name" value="HTH_LUXR_2"/>
    <property type="match status" value="1"/>
</dbReference>
<dbReference type="SMART" id="SM00421">
    <property type="entry name" value="HTH_LUXR"/>
    <property type="match status" value="1"/>
</dbReference>
<evidence type="ECO:0000256" key="5">
    <source>
        <dbReference type="SAM" id="Phobius"/>
    </source>
</evidence>
<dbReference type="SUPFAM" id="SSF46894">
    <property type="entry name" value="C-terminal effector domain of the bipartite response regulators"/>
    <property type="match status" value="1"/>
</dbReference>
<evidence type="ECO:0000256" key="2">
    <source>
        <dbReference type="ARBA" id="ARBA00023125"/>
    </source>
</evidence>
<feature type="coiled-coil region" evidence="4">
    <location>
        <begin position="239"/>
        <end position="273"/>
    </location>
</feature>
<evidence type="ECO:0000256" key="1">
    <source>
        <dbReference type="ARBA" id="ARBA00023015"/>
    </source>
</evidence>
<dbReference type="CDD" id="cd06170">
    <property type="entry name" value="LuxR_C_like"/>
    <property type="match status" value="1"/>
</dbReference>
<dbReference type="PROSITE" id="PS00622">
    <property type="entry name" value="HTH_LUXR_1"/>
    <property type="match status" value="1"/>
</dbReference>
<evidence type="ECO:0000313" key="7">
    <source>
        <dbReference type="EMBL" id="TXJ11714.1"/>
    </source>
</evidence>
<dbReference type="Gene3D" id="1.10.10.10">
    <property type="entry name" value="Winged helix-like DNA-binding domain superfamily/Winged helix DNA-binding domain"/>
    <property type="match status" value="1"/>
</dbReference>
<feature type="transmembrane region" description="Helical" evidence="5">
    <location>
        <begin position="168"/>
        <end position="189"/>
    </location>
</feature>
<dbReference type="RefSeq" id="WP_147758631.1">
    <property type="nucleotide sequence ID" value="NZ_SAXT01000005.1"/>
</dbReference>
<reference evidence="7 8" key="1">
    <citation type="journal article" date="1992" name="Lakartidningen">
        <title>[Penicillin V and not amoxicillin is the first choice preparation in acute otitis].</title>
        <authorList>
            <person name="Kamme C."/>
            <person name="Lundgren K."/>
            <person name="Prellner K."/>
        </authorList>
    </citation>
    <scope>NUCLEOTIDE SEQUENCE [LARGE SCALE GENOMIC DNA]</scope>
    <source>
        <strain evidence="7 8">W1</strain>
    </source>
</reference>
<dbReference type="GO" id="GO:0003677">
    <property type="term" value="F:DNA binding"/>
    <property type="evidence" value="ECO:0007669"/>
    <property type="project" value="UniProtKB-KW"/>
</dbReference>
<proteinExistence type="predicted"/>
<feature type="transmembrane region" description="Helical" evidence="5">
    <location>
        <begin position="201"/>
        <end position="225"/>
    </location>
</feature>
<dbReference type="Pfam" id="PF00196">
    <property type="entry name" value="GerE"/>
    <property type="match status" value="1"/>
</dbReference>
<keyword evidence="5" id="KW-0472">Membrane</keyword>
<dbReference type="GO" id="GO:0006355">
    <property type="term" value="P:regulation of DNA-templated transcription"/>
    <property type="evidence" value="ECO:0007669"/>
    <property type="project" value="InterPro"/>
</dbReference>
<feature type="transmembrane region" description="Helical" evidence="5">
    <location>
        <begin position="6"/>
        <end position="29"/>
    </location>
</feature>
<keyword evidence="1" id="KW-0805">Transcription regulation</keyword>
<keyword evidence="5" id="KW-0812">Transmembrane</keyword>
<feature type="transmembrane region" description="Helical" evidence="5">
    <location>
        <begin position="41"/>
        <end position="65"/>
    </location>
</feature>
<keyword evidence="4" id="KW-0175">Coiled coil</keyword>
<name>A0A5C8CDU7_9SPIR</name>
<comment type="caution">
    <text evidence="7">The sequence shown here is derived from an EMBL/GenBank/DDBJ whole genome shotgun (WGS) entry which is preliminary data.</text>
</comment>
<dbReference type="PANTHER" id="PTHR44688:SF16">
    <property type="entry name" value="DNA-BINDING TRANSCRIPTIONAL ACTIVATOR DEVR_DOSR"/>
    <property type="match status" value="1"/>
</dbReference>
<sequence length="323" mass="38195">MNNIFNYILLILYLIAFIIGFSTIFYSVIYYIIERITWLKYYIVFLFLFGFLLLIRAIKLLSFLAIPLFLSNSIFNILYYFTLSVSMSLILYFIPAFLYRFLNLKWKVKENVLYLILSVIFFVLSILGIILNFNFYIVANIIFYLLILYLLILGFINYKNIKDKMMKLIVKILGLITISIYPIMIYQLITINKNSLDIGSIDITLVLFYIWWNLVMLGFLLWYFINIIKNKNMFVNESLNNNSNDLKNIENENNEIKKELKEEIINLTKREKQILSYLLSGKTNKEVALILDISLNTVNNHVANIYDKSGVKNRVELVNKFSK</sequence>
<feature type="transmembrane region" description="Helical" evidence="5">
    <location>
        <begin position="77"/>
        <end position="99"/>
    </location>
</feature>
<feature type="transmembrane region" description="Helical" evidence="5">
    <location>
        <begin position="137"/>
        <end position="156"/>
    </location>
</feature>
<dbReference type="PRINTS" id="PR00038">
    <property type="entry name" value="HTHLUXR"/>
</dbReference>
<dbReference type="Proteomes" id="UP000325116">
    <property type="component" value="Unassembled WGS sequence"/>
</dbReference>
<protein>
    <submittedName>
        <fullName evidence="7">LuxR family transcriptional regulator</fullName>
    </submittedName>
</protein>
<evidence type="ECO:0000256" key="3">
    <source>
        <dbReference type="ARBA" id="ARBA00023163"/>
    </source>
</evidence>
<dbReference type="InterPro" id="IPR036388">
    <property type="entry name" value="WH-like_DNA-bd_sf"/>
</dbReference>
<keyword evidence="3" id="KW-0804">Transcription</keyword>
<dbReference type="AlphaFoldDB" id="A0A5C8CDU7"/>
<feature type="transmembrane region" description="Helical" evidence="5">
    <location>
        <begin position="111"/>
        <end position="131"/>
    </location>
</feature>
<keyword evidence="2" id="KW-0238">DNA-binding</keyword>
<evidence type="ECO:0000313" key="8">
    <source>
        <dbReference type="Proteomes" id="UP000325116"/>
    </source>
</evidence>
<dbReference type="EMBL" id="SAXT01000005">
    <property type="protein sequence ID" value="TXJ11714.1"/>
    <property type="molecule type" value="Genomic_DNA"/>
</dbReference>